<gene>
    <name evidence="1" type="ORF">F7Q91_03490</name>
</gene>
<comment type="caution">
    <text evidence="1">The sequence shown here is derived from an EMBL/GenBank/DDBJ whole genome shotgun (WGS) entry which is preliminary data.</text>
</comment>
<reference evidence="1 2" key="1">
    <citation type="submission" date="2019-09" db="EMBL/GenBank/DDBJ databases">
        <title>Draft genome sequences of 48 bacterial type strains from the CCUG.</title>
        <authorList>
            <person name="Tunovic T."/>
            <person name="Pineiro-Iglesias B."/>
            <person name="Unosson C."/>
            <person name="Inganas E."/>
            <person name="Ohlen M."/>
            <person name="Cardew S."/>
            <person name="Jensie-Markopoulos S."/>
            <person name="Salva-Serra F."/>
            <person name="Jaen-Luchoro D."/>
            <person name="Karlsson R."/>
            <person name="Svensson-Stadler L."/>
            <person name="Chun J."/>
            <person name="Moore E."/>
        </authorList>
    </citation>
    <scope>NUCLEOTIDE SEQUENCE [LARGE SCALE GENOMIC DNA]</scope>
    <source>
        <strain evidence="1 2">CCUG 48643</strain>
    </source>
</reference>
<sequence length="139" mass="15719">MSKGPLDILAMRNSNKPGFLQWLVSLSDSSLELNRCSSISKFRKLSSKFDKSKLDGVDIDVRVDKHLIELLGQFPCSRIKNLKSSYFAKTNRARKSSSSMALSLSTIDRVQAYSTMWNSPSNEEALKKILDIVDSHYQK</sequence>
<dbReference type="AlphaFoldDB" id="A0A7V7TIG2"/>
<protein>
    <submittedName>
        <fullName evidence="1">Uncharacterized protein</fullName>
    </submittedName>
</protein>
<dbReference type="RefSeq" id="WP_137406537.1">
    <property type="nucleotide sequence ID" value="NZ_AP025467.1"/>
</dbReference>
<dbReference type="GeneID" id="77344721"/>
<proteinExistence type="predicted"/>
<dbReference type="EMBL" id="VZPX01000004">
    <property type="protein sequence ID" value="KAB0482486.1"/>
    <property type="molecule type" value="Genomic_DNA"/>
</dbReference>
<name>A0A7V7TIG2_9VIBR</name>
<dbReference type="Proteomes" id="UP000423756">
    <property type="component" value="Unassembled WGS sequence"/>
</dbReference>
<organism evidence="1 2">
    <name type="scientific">Vibrio chagasii</name>
    <dbReference type="NCBI Taxonomy" id="170679"/>
    <lineage>
        <taxon>Bacteria</taxon>
        <taxon>Pseudomonadati</taxon>
        <taxon>Pseudomonadota</taxon>
        <taxon>Gammaproteobacteria</taxon>
        <taxon>Vibrionales</taxon>
        <taxon>Vibrionaceae</taxon>
        <taxon>Vibrio</taxon>
    </lineage>
</organism>
<accession>A0A7V7TIG2</accession>
<evidence type="ECO:0000313" key="1">
    <source>
        <dbReference type="EMBL" id="KAB0482486.1"/>
    </source>
</evidence>
<evidence type="ECO:0000313" key="2">
    <source>
        <dbReference type="Proteomes" id="UP000423756"/>
    </source>
</evidence>